<dbReference type="OrthoDB" id="5345571at2759"/>
<protein>
    <submittedName>
        <fullName evidence="4">Uncharacterized protein</fullName>
    </submittedName>
</protein>
<evidence type="ECO:0000256" key="1">
    <source>
        <dbReference type="SAM" id="MobiDB-lite"/>
    </source>
</evidence>
<dbReference type="InterPro" id="IPR057081">
    <property type="entry name" value="PH_N"/>
</dbReference>
<proteinExistence type="predicted"/>
<sequence length="510" mass="59103">MTGFGTAREMDLTVVIPQMPVEALLLQGCCREAERADLTALSLEGLRMALPLSFHGHMMDVTREIQRCAIQLRDLTDRSQIHIARVPIVLDYLHIILPCLSKSLRDITTYIEDKTISREIRWRKMYNEMAAEASGMALAVRFVLYRDFLTRLQQLLTCHHDFDLNTFETLCSRILQLREARGIPPPPLQVSPIIAQQELMLSPRPQERTIHWAEQIFSLPLPSHTYFNHRYHSRSYGPYFPSGSVYTPPGAKILFKRSFDNDQVSITAFINPVNNAPYFQTRTLSSNNLLPFYSLRGAHALCISRDGSALQLKRWSRSEKCSKLWAVLSFPTWEEMVLFYCVFLVLKARNILTVSLHPEEYLLSRERRLFQAQIIDDDYKHSLIVYEDQLTKGIRLHAAVWEGELRMCPVWTAFVTQQSRNENWCTISRRDANVVRLRDVRLYVFCYKYRERNMRQNKTGDFELWFANEAAAARFKEVFSNNPTPESSEADAPMSSVKGKGKGKEVEYVQ</sequence>
<evidence type="ECO:0000259" key="2">
    <source>
        <dbReference type="Pfam" id="PF23074"/>
    </source>
</evidence>
<evidence type="ECO:0000313" key="4">
    <source>
        <dbReference type="EMBL" id="RKU41671.1"/>
    </source>
</evidence>
<dbReference type="Pfam" id="PF23076">
    <property type="entry name" value="PH_FT_C"/>
    <property type="match status" value="1"/>
</dbReference>
<dbReference type="InterPro" id="IPR057082">
    <property type="entry name" value="PH_C"/>
</dbReference>
<evidence type="ECO:0000313" key="5">
    <source>
        <dbReference type="Proteomes" id="UP000275385"/>
    </source>
</evidence>
<dbReference type="EMBL" id="QVQW01000070">
    <property type="protein sequence ID" value="RKU41671.1"/>
    <property type="molecule type" value="Genomic_DNA"/>
</dbReference>
<feature type="domain" description="PH" evidence="2">
    <location>
        <begin position="250"/>
        <end position="362"/>
    </location>
</feature>
<dbReference type="Pfam" id="PF23074">
    <property type="entry name" value="PH_FT_N"/>
    <property type="match status" value="1"/>
</dbReference>
<gene>
    <name evidence="4" type="ORF">DL546_004568</name>
</gene>
<accession>A0A420Y175</accession>
<name>A0A420Y175_9PEZI</name>
<comment type="caution">
    <text evidence="4">The sequence shown here is derived from an EMBL/GenBank/DDBJ whole genome shotgun (WGS) entry which is preliminary data.</text>
</comment>
<dbReference type="AlphaFoldDB" id="A0A420Y175"/>
<evidence type="ECO:0000259" key="3">
    <source>
        <dbReference type="Pfam" id="PF23076"/>
    </source>
</evidence>
<dbReference type="Proteomes" id="UP000275385">
    <property type="component" value="Unassembled WGS sequence"/>
</dbReference>
<keyword evidence="5" id="KW-1185">Reference proteome</keyword>
<feature type="domain" description="PH" evidence="3">
    <location>
        <begin position="368"/>
        <end position="481"/>
    </location>
</feature>
<reference evidence="4 5" key="1">
    <citation type="submission" date="2018-08" db="EMBL/GenBank/DDBJ databases">
        <title>Draft genome of the lignicolous fungus Coniochaeta pulveracea.</title>
        <authorList>
            <person name="Borstlap C.J."/>
            <person name="De Witt R.N."/>
            <person name="Botha A."/>
            <person name="Volschenk H."/>
        </authorList>
    </citation>
    <scope>NUCLEOTIDE SEQUENCE [LARGE SCALE GENOMIC DNA]</scope>
    <source>
        <strain evidence="4 5">CAB683</strain>
    </source>
</reference>
<feature type="region of interest" description="Disordered" evidence="1">
    <location>
        <begin position="480"/>
        <end position="510"/>
    </location>
</feature>
<organism evidence="4 5">
    <name type="scientific">Coniochaeta pulveracea</name>
    <dbReference type="NCBI Taxonomy" id="177199"/>
    <lineage>
        <taxon>Eukaryota</taxon>
        <taxon>Fungi</taxon>
        <taxon>Dikarya</taxon>
        <taxon>Ascomycota</taxon>
        <taxon>Pezizomycotina</taxon>
        <taxon>Sordariomycetes</taxon>
        <taxon>Sordariomycetidae</taxon>
        <taxon>Coniochaetales</taxon>
        <taxon>Coniochaetaceae</taxon>
        <taxon>Coniochaeta</taxon>
    </lineage>
</organism>